<evidence type="ECO:0000256" key="3">
    <source>
        <dbReference type="ARBA" id="ARBA00022670"/>
    </source>
</evidence>
<dbReference type="CDD" id="cd02883">
    <property type="entry name" value="NUDIX_Hydrolase"/>
    <property type="match status" value="1"/>
</dbReference>
<accession>A0A6C0DRQ5</accession>
<dbReference type="EMBL" id="MN739665">
    <property type="protein sequence ID" value="QHT19397.1"/>
    <property type="molecule type" value="Genomic_DNA"/>
</dbReference>
<proteinExistence type="predicted"/>
<keyword evidence="5" id="KW-0378">Hydrolase</keyword>
<dbReference type="SUPFAM" id="SSF55811">
    <property type="entry name" value="Nudix"/>
    <property type="match status" value="1"/>
</dbReference>
<evidence type="ECO:0000313" key="7">
    <source>
        <dbReference type="EMBL" id="QHT19397.1"/>
    </source>
</evidence>
<dbReference type="Pfam" id="PF02099">
    <property type="entry name" value="Josephin"/>
    <property type="match status" value="1"/>
</dbReference>
<name>A0A6C0DRQ5_9ZZZZ</name>
<evidence type="ECO:0000256" key="5">
    <source>
        <dbReference type="ARBA" id="ARBA00022801"/>
    </source>
</evidence>
<comment type="catalytic activity">
    <reaction evidence="1">
        <text>Thiol-dependent hydrolysis of ester, thioester, amide, peptide and isopeptide bonds formed by the C-terminal Gly of ubiquitin (a 76-residue protein attached to proteins as an intracellular targeting signal).</text>
        <dbReference type="EC" id="3.4.19.12"/>
    </reaction>
</comment>
<dbReference type="GO" id="GO:0006508">
    <property type="term" value="P:proteolysis"/>
    <property type="evidence" value="ECO:0007669"/>
    <property type="project" value="UniProtKB-KW"/>
</dbReference>
<dbReference type="AlphaFoldDB" id="A0A6C0DRQ5"/>
<organism evidence="7">
    <name type="scientific">viral metagenome</name>
    <dbReference type="NCBI Taxonomy" id="1070528"/>
    <lineage>
        <taxon>unclassified sequences</taxon>
        <taxon>metagenomes</taxon>
        <taxon>organismal metagenomes</taxon>
    </lineage>
</organism>
<evidence type="ECO:0000256" key="1">
    <source>
        <dbReference type="ARBA" id="ARBA00000707"/>
    </source>
</evidence>
<dbReference type="Gene3D" id="3.90.79.10">
    <property type="entry name" value="Nucleoside Triphosphate Pyrophosphohydrolase"/>
    <property type="match status" value="1"/>
</dbReference>
<dbReference type="EC" id="3.4.19.12" evidence="2"/>
<dbReference type="GO" id="GO:0016579">
    <property type="term" value="P:protein deubiquitination"/>
    <property type="evidence" value="ECO:0007669"/>
    <property type="project" value="InterPro"/>
</dbReference>
<evidence type="ECO:0000256" key="4">
    <source>
        <dbReference type="ARBA" id="ARBA00022786"/>
    </source>
</evidence>
<evidence type="ECO:0000259" key="6">
    <source>
        <dbReference type="Pfam" id="PF02099"/>
    </source>
</evidence>
<evidence type="ECO:0000256" key="2">
    <source>
        <dbReference type="ARBA" id="ARBA00012759"/>
    </source>
</evidence>
<protein>
    <recommendedName>
        <fullName evidence="2">ubiquitinyl hydrolase 1</fullName>
        <ecNumber evidence="2">3.4.19.12</ecNumber>
    </recommendedName>
</protein>
<reference evidence="7" key="1">
    <citation type="journal article" date="2020" name="Nature">
        <title>Giant virus diversity and host interactions through global metagenomics.</title>
        <authorList>
            <person name="Schulz F."/>
            <person name="Roux S."/>
            <person name="Paez-Espino D."/>
            <person name="Jungbluth S."/>
            <person name="Walsh D.A."/>
            <person name="Denef V.J."/>
            <person name="McMahon K.D."/>
            <person name="Konstantinidis K.T."/>
            <person name="Eloe-Fadrosh E.A."/>
            <person name="Kyrpides N.C."/>
            <person name="Woyke T."/>
        </authorList>
    </citation>
    <scope>NUCLEOTIDE SEQUENCE</scope>
    <source>
        <strain evidence="7">GVMAG-M-3300023174-57</strain>
    </source>
</reference>
<sequence length="455" mass="51000">MPTGRTRAGRRAEGALVIVYHMDGAVPEMLMGEETKYVTDYPEHVAKYASEFGRDLREAFTFRGDTANPADVAAAHAYFSESAAAMEATAGLDRITYADFKRSSRAGFISAKPRFVPPALKGRLGFTKGGYNAADPTLEHTAVREVREETGVDIDIRQLVDTGREVQNYAIFLYKLTPVEYRAITTGHVLDLQNAERFNELQNIRFAREPARFANTLSETAYNAFSRRLVGGSPRGVTRRSPAKAKGRAKVQRRVSIKVTRVSADSVYTEKQQSHFCGQHALNHILQEQKFVSSSTSGLKYKRLDGKIDLKAFCKHVRTTSRKELGPAANETIDCPADGDYQADILVRVIKDELKYTVIELPFHEEGIEALKKQLPAVRPRLLGLLVNIGGYHWTAVVSRLRQPHNLYVDSLDIPKAFDLMTDANVIDHLAKLNPYRIYIISIPESGPYYRCRQC</sequence>
<feature type="domain" description="Josephin" evidence="6">
    <location>
        <begin position="272"/>
        <end position="407"/>
    </location>
</feature>
<dbReference type="InterPro" id="IPR015797">
    <property type="entry name" value="NUDIX_hydrolase-like_dom_sf"/>
</dbReference>
<keyword evidence="4" id="KW-0833">Ubl conjugation pathway</keyword>
<dbReference type="GO" id="GO:0004843">
    <property type="term" value="F:cysteine-type deubiquitinase activity"/>
    <property type="evidence" value="ECO:0007669"/>
    <property type="project" value="UniProtKB-EC"/>
</dbReference>
<dbReference type="InterPro" id="IPR006155">
    <property type="entry name" value="Josephin"/>
</dbReference>
<keyword evidence="3" id="KW-0645">Protease</keyword>